<dbReference type="Proteomes" id="UP000433483">
    <property type="component" value="Unassembled WGS sequence"/>
</dbReference>
<keyword evidence="6" id="KW-1185">Reference proteome</keyword>
<dbReference type="EMBL" id="QXGD01004006">
    <property type="protein sequence ID" value="KAE9173059.1"/>
    <property type="molecule type" value="Genomic_DNA"/>
</dbReference>
<evidence type="ECO:0000313" key="5">
    <source>
        <dbReference type="Proteomes" id="UP000429523"/>
    </source>
</evidence>
<reference evidence="5 6" key="1">
    <citation type="submission" date="2018-08" db="EMBL/GenBank/DDBJ databases">
        <title>Genomic investigation of the strawberry pathogen Phytophthora fragariae indicates pathogenicity is determined by transcriptional variation in three key races.</title>
        <authorList>
            <person name="Adams T.M."/>
            <person name="Armitage A.D."/>
            <person name="Sobczyk M.K."/>
            <person name="Bates H.J."/>
            <person name="Dunwell J.M."/>
            <person name="Nellist C.F."/>
            <person name="Harrison R.J."/>
        </authorList>
    </citation>
    <scope>NUCLEOTIDE SEQUENCE [LARGE SCALE GENOMIC DNA]</scope>
    <source>
        <strain evidence="4 7">BC-1</strain>
        <strain evidence="3 6">NOV-27</strain>
        <strain evidence="2 5">NOV-9</strain>
    </source>
</reference>
<organism evidence="3 6">
    <name type="scientific">Phytophthora fragariae</name>
    <dbReference type="NCBI Taxonomy" id="53985"/>
    <lineage>
        <taxon>Eukaryota</taxon>
        <taxon>Sar</taxon>
        <taxon>Stramenopiles</taxon>
        <taxon>Oomycota</taxon>
        <taxon>Peronosporomycetes</taxon>
        <taxon>Peronosporales</taxon>
        <taxon>Peronosporaceae</taxon>
        <taxon>Phytophthora</taxon>
    </lineage>
</organism>
<feature type="compositionally biased region" description="Polar residues" evidence="1">
    <location>
        <begin position="428"/>
        <end position="443"/>
    </location>
</feature>
<dbReference type="EMBL" id="QXGB01004174">
    <property type="protein sequence ID" value="KAE9167237.1"/>
    <property type="molecule type" value="Genomic_DNA"/>
</dbReference>
<evidence type="ECO:0000313" key="3">
    <source>
        <dbReference type="EMBL" id="KAE9167237.1"/>
    </source>
</evidence>
<evidence type="ECO:0000313" key="7">
    <source>
        <dbReference type="Proteomes" id="UP000440367"/>
    </source>
</evidence>
<accession>A0A6A3VHL9</accession>
<feature type="region of interest" description="Disordered" evidence="1">
    <location>
        <begin position="428"/>
        <end position="516"/>
    </location>
</feature>
<sequence length="762" mass="85909">MYDDMYDVVYRKKQLEKQLATAFTGTYSGSAHDEFQKYLTRCCEHYRARPTTYIAPYVAITQSSGFGKSRVLFELAKKCASDATKPMRLLYVSARNVAGSTGFPVATPKLVNFLFERATEPGIASRLLLAFDYACEHWGTVQEEWLEVFSPEGGRVDKELASNLKGWKPPTELHNQAPDSPVLVLVIDDAGSLLDKSDAYGVSYLRLLRHALKRVNVHLRQKGSTGLIFGVVVDTNALIHDFVPRSDKPSVLDPSSRADQVTRRSFPPFVLTQTMDVFFKEPVSSLIDGSSSPFASQLVANFMAVLHAVKYTYDAHISGYVSEPFLAFAATHIWYEEYPESLTKHMLPQLRELLMQGIIDVGYVGEMVARLFLLLAMDTAIMGGDELRHYTLKGGGKRFEGQFCSVSLLLSMLDGSFAPMRVWSAESGAQVQGNTTGTANLSRDSSHQRKREPSKQQPGRSSKKQKANAANKEEKQTPPMRKGQKEKANMTGEQDAQRTEKAKATKTKKTPTFKLAEDEQRDQFHEWMKHWDEWSVGFSHFVELTEVPTKATLWCLLCRRAAGVFPRGQEDADLIIPIFRRDPAKVSFMLVQVSNEDGANKDYPHCALSQLSPASVFKNEEEKRELVDFSSLDVVRIYISLRESTYNNPARSYLIDATGMSEEPDAEKDSYTLCLRGICQDPKLNAQVKPSEHWRFLGHNIWEQLKDLAESAWWDPMKAIKDDLRFREKYANAMTKELPDAEVLNGAKHTLELLPDEKDAVD</sequence>
<comment type="caution">
    <text evidence="3">The sequence shown here is derived from an EMBL/GenBank/DDBJ whole genome shotgun (WGS) entry which is preliminary data.</text>
</comment>
<dbReference type="Proteomes" id="UP000429523">
    <property type="component" value="Unassembled WGS sequence"/>
</dbReference>
<dbReference type="PANTHER" id="PTHR33266:SF1">
    <property type="entry name" value="F-BOX DOMAIN-CONTAINING PROTEIN"/>
    <property type="match status" value="1"/>
</dbReference>
<name>A0A6A3VHL9_9STRA</name>
<protein>
    <submittedName>
        <fullName evidence="3">Uncharacterized protein</fullName>
    </submittedName>
</protein>
<feature type="compositionally biased region" description="Basic and acidic residues" evidence="1">
    <location>
        <begin position="444"/>
        <end position="454"/>
    </location>
</feature>
<dbReference type="AlphaFoldDB" id="A0A6A3VHL9"/>
<evidence type="ECO:0000313" key="6">
    <source>
        <dbReference type="Proteomes" id="UP000433483"/>
    </source>
</evidence>
<feature type="non-terminal residue" evidence="3">
    <location>
        <position position="762"/>
    </location>
</feature>
<evidence type="ECO:0000313" key="2">
    <source>
        <dbReference type="EMBL" id="KAE8920346.1"/>
    </source>
</evidence>
<proteinExistence type="predicted"/>
<gene>
    <name evidence="4" type="ORF">PF002_g29405</name>
    <name evidence="3" type="ORF">PF005_g28864</name>
    <name evidence="2" type="ORF">PF009_g29357</name>
</gene>
<dbReference type="PANTHER" id="PTHR33266">
    <property type="entry name" value="CHROMOSOME 15, WHOLE GENOME SHOTGUN SEQUENCE"/>
    <property type="match status" value="1"/>
</dbReference>
<evidence type="ECO:0000313" key="4">
    <source>
        <dbReference type="EMBL" id="KAE9173059.1"/>
    </source>
</evidence>
<dbReference type="EMBL" id="QXGF01004069">
    <property type="protein sequence ID" value="KAE8920346.1"/>
    <property type="molecule type" value="Genomic_DNA"/>
</dbReference>
<dbReference type="Proteomes" id="UP000440367">
    <property type="component" value="Unassembled WGS sequence"/>
</dbReference>
<evidence type="ECO:0000256" key="1">
    <source>
        <dbReference type="SAM" id="MobiDB-lite"/>
    </source>
</evidence>
<dbReference type="OrthoDB" id="128354at2759"/>